<proteinExistence type="predicted"/>
<accession>L1JTZ0</accession>
<evidence type="ECO:0000313" key="3">
    <source>
        <dbReference type="EnsemblProtists" id="EKX51877"/>
    </source>
</evidence>
<dbReference type="KEGG" id="gtt:GUITHDRAFT_150840"/>
<organism evidence="2">
    <name type="scientific">Guillardia theta (strain CCMP2712)</name>
    <name type="common">Cryptophyte</name>
    <dbReference type="NCBI Taxonomy" id="905079"/>
    <lineage>
        <taxon>Eukaryota</taxon>
        <taxon>Cryptophyceae</taxon>
        <taxon>Pyrenomonadales</taxon>
        <taxon>Geminigeraceae</taxon>
        <taxon>Guillardia</taxon>
    </lineage>
</organism>
<dbReference type="HOGENOM" id="CLU_1339713_0_0_1"/>
<feature type="compositionally biased region" description="Polar residues" evidence="1">
    <location>
        <begin position="192"/>
        <end position="205"/>
    </location>
</feature>
<evidence type="ECO:0000256" key="1">
    <source>
        <dbReference type="SAM" id="MobiDB-lite"/>
    </source>
</evidence>
<reference evidence="3" key="3">
    <citation type="submission" date="2016-03" db="UniProtKB">
        <authorList>
            <consortium name="EnsemblProtists"/>
        </authorList>
    </citation>
    <scope>IDENTIFICATION</scope>
</reference>
<sequence>MDSRGKVINAFDRGMGGPMRGRQGLPAMGMGGLVGPGMGYPGPPIPPGAFGDGRLSAASWAGHDPKMMQQWEAQGGNAQAFQRLSQGGGLDPAAWEAQGYPGGHMGPIPGHPGGYAAGWWHGQLHHYPMPGMPHMPGMMPGMGEGMVWPGMAAAPPPGAAEAGNMPNAGPEGMGPWQGMGGWVSNKQKRSSRGQPEMNSFTNVPP</sequence>
<evidence type="ECO:0000313" key="4">
    <source>
        <dbReference type="Proteomes" id="UP000011087"/>
    </source>
</evidence>
<dbReference type="RefSeq" id="XP_005838857.1">
    <property type="nucleotide sequence ID" value="XM_005838800.1"/>
</dbReference>
<feature type="compositionally biased region" description="Low complexity" evidence="1">
    <location>
        <begin position="159"/>
        <end position="170"/>
    </location>
</feature>
<feature type="compositionally biased region" description="Gly residues" evidence="1">
    <location>
        <begin position="171"/>
        <end position="181"/>
    </location>
</feature>
<feature type="region of interest" description="Disordered" evidence="1">
    <location>
        <begin position="159"/>
        <end position="205"/>
    </location>
</feature>
<dbReference type="Proteomes" id="UP000011087">
    <property type="component" value="Unassembled WGS sequence"/>
</dbReference>
<protein>
    <submittedName>
        <fullName evidence="2 3">Uncharacterized protein</fullName>
    </submittedName>
</protein>
<gene>
    <name evidence="2" type="ORF">GUITHDRAFT_150840</name>
</gene>
<keyword evidence="4" id="KW-1185">Reference proteome</keyword>
<reference evidence="4" key="2">
    <citation type="submission" date="2012-11" db="EMBL/GenBank/DDBJ databases">
        <authorList>
            <person name="Kuo A."/>
            <person name="Curtis B.A."/>
            <person name="Tanifuji G."/>
            <person name="Burki F."/>
            <person name="Gruber A."/>
            <person name="Irimia M."/>
            <person name="Maruyama S."/>
            <person name="Arias M.C."/>
            <person name="Ball S.G."/>
            <person name="Gile G.H."/>
            <person name="Hirakawa Y."/>
            <person name="Hopkins J.F."/>
            <person name="Rensing S.A."/>
            <person name="Schmutz J."/>
            <person name="Symeonidi A."/>
            <person name="Elias M."/>
            <person name="Eveleigh R.J."/>
            <person name="Herman E.K."/>
            <person name="Klute M.J."/>
            <person name="Nakayama T."/>
            <person name="Obornik M."/>
            <person name="Reyes-Prieto A."/>
            <person name="Armbrust E.V."/>
            <person name="Aves S.J."/>
            <person name="Beiko R.G."/>
            <person name="Coutinho P."/>
            <person name="Dacks J.B."/>
            <person name="Durnford D.G."/>
            <person name="Fast N.M."/>
            <person name="Green B.R."/>
            <person name="Grisdale C."/>
            <person name="Hempe F."/>
            <person name="Henrissat B."/>
            <person name="Hoppner M.P."/>
            <person name="Ishida K.-I."/>
            <person name="Kim E."/>
            <person name="Koreny L."/>
            <person name="Kroth P.G."/>
            <person name="Liu Y."/>
            <person name="Malik S.-B."/>
            <person name="Maier U.G."/>
            <person name="McRose D."/>
            <person name="Mock T."/>
            <person name="Neilson J.A."/>
            <person name="Onodera N.T."/>
            <person name="Poole A.M."/>
            <person name="Pritham E.J."/>
            <person name="Richards T.A."/>
            <person name="Rocap G."/>
            <person name="Roy S.W."/>
            <person name="Sarai C."/>
            <person name="Schaack S."/>
            <person name="Shirato S."/>
            <person name="Slamovits C.H."/>
            <person name="Spencer D.F."/>
            <person name="Suzuki S."/>
            <person name="Worden A.Z."/>
            <person name="Zauner S."/>
            <person name="Barry K."/>
            <person name="Bell C."/>
            <person name="Bharti A.K."/>
            <person name="Crow J.A."/>
            <person name="Grimwood J."/>
            <person name="Kramer R."/>
            <person name="Lindquist E."/>
            <person name="Lucas S."/>
            <person name="Salamov A."/>
            <person name="McFadden G.I."/>
            <person name="Lane C.E."/>
            <person name="Keeling P.J."/>
            <person name="Gray M.W."/>
            <person name="Grigoriev I.V."/>
            <person name="Archibald J.M."/>
        </authorList>
    </citation>
    <scope>NUCLEOTIDE SEQUENCE</scope>
    <source>
        <strain evidence="4">CCMP2712</strain>
    </source>
</reference>
<dbReference type="PaxDb" id="55529-EKX51877"/>
<reference evidence="2 4" key="1">
    <citation type="journal article" date="2012" name="Nature">
        <title>Algal genomes reveal evolutionary mosaicism and the fate of nucleomorphs.</title>
        <authorList>
            <consortium name="DOE Joint Genome Institute"/>
            <person name="Curtis B.A."/>
            <person name="Tanifuji G."/>
            <person name="Burki F."/>
            <person name="Gruber A."/>
            <person name="Irimia M."/>
            <person name="Maruyama S."/>
            <person name="Arias M.C."/>
            <person name="Ball S.G."/>
            <person name="Gile G.H."/>
            <person name="Hirakawa Y."/>
            <person name="Hopkins J.F."/>
            <person name="Kuo A."/>
            <person name="Rensing S.A."/>
            <person name="Schmutz J."/>
            <person name="Symeonidi A."/>
            <person name="Elias M."/>
            <person name="Eveleigh R.J."/>
            <person name="Herman E.K."/>
            <person name="Klute M.J."/>
            <person name="Nakayama T."/>
            <person name="Obornik M."/>
            <person name="Reyes-Prieto A."/>
            <person name="Armbrust E.V."/>
            <person name="Aves S.J."/>
            <person name="Beiko R.G."/>
            <person name="Coutinho P."/>
            <person name="Dacks J.B."/>
            <person name="Durnford D.G."/>
            <person name="Fast N.M."/>
            <person name="Green B.R."/>
            <person name="Grisdale C.J."/>
            <person name="Hempel F."/>
            <person name="Henrissat B."/>
            <person name="Hoppner M.P."/>
            <person name="Ishida K."/>
            <person name="Kim E."/>
            <person name="Koreny L."/>
            <person name="Kroth P.G."/>
            <person name="Liu Y."/>
            <person name="Malik S.B."/>
            <person name="Maier U.G."/>
            <person name="McRose D."/>
            <person name="Mock T."/>
            <person name="Neilson J.A."/>
            <person name="Onodera N.T."/>
            <person name="Poole A.M."/>
            <person name="Pritham E.J."/>
            <person name="Richards T.A."/>
            <person name="Rocap G."/>
            <person name="Roy S.W."/>
            <person name="Sarai C."/>
            <person name="Schaack S."/>
            <person name="Shirato S."/>
            <person name="Slamovits C.H."/>
            <person name="Spencer D.F."/>
            <person name="Suzuki S."/>
            <person name="Worden A.Z."/>
            <person name="Zauner S."/>
            <person name="Barry K."/>
            <person name="Bell C."/>
            <person name="Bharti A.K."/>
            <person name="Crow J.A."/>
            <person name="Grimwood J."/>
            <person name="Kramer R."/>
            <person name="Lindquist E."/>
            <person name="Lucas S."/>
            <person name="Salamov A."/>
            <person name="McFadden G.I."/>
            <person name="Lane C.E."/>
            <person name="Keeling P.J."/>
            <person name="Gray M.W."/>
            <person name="Grigoriev I.V."/>
            <person name="Archibald J.M."/>
        </authorList>
    </citation>
    <scope>NUCLEOTIDE SEQUENCE</scope>
    <source>
        <strain evidence="2 4">CCMP2712</strain>
    </source>
</reference>
<evidence type="ECO:0000313" key="2">
    <source>
        <dbReference type="EMBL" id="EKX51877.1"/>
    </source>
</evidence>
<dbReference type="AlphaFoldDB" id="L1JTZ0"/>
<dbReference type="GeneID" id="17308674"/>
<name>L1JTZ0_GUITC</name>
<dbReference type="EnsemblProtists" id="EKX51877">
    <property type="protein sequence ID" value="EKX51877"/>
    <property type="gene ID" value="GUITHDRAFT_150840"/>
</dbReference>
<dbReference type="EMBL" id="JH992974">
    <property type="protein sequence ID" value="EKX51877.1"/>
    <property type="molecule type" value="Genomic_DNA"/>
</dbReference>